<comment type="caution">
    <text evidence="2">The sequence shown here is derived from an EMBL/GenBank/DDBJ whole genome shotgun (WGS) entry which is preliminary data.</text>
</comment>
<gene>
    <name evidence="2" type="ORF">BKA67DRAFT_662601</name>
</gene>
<keyword evidence="3" id="KW-1185">Reference proteome</keyword>
<dbReference type="InterPro" id="IPR010730">
    <property type="entry name" value="HET"/>
</dbReference>
<dbReference type="Pfam" id="PF06985">
    <property type="entry name" value="HET"/>
    <property type="match status" value="1"/>
</dbReference>
<dbReference type="PANTHER" id="PTHR33112">
    <property type="entry name" value="DOMAIN PROTEIN, PUTATIVE-RELATED"/>
    <property type="match status" value="1"/>
</dbReference>
<reference evidence="2" key="1">
    <citation type="journal article" date="2021" name="Nat. Commun.">
        <title>Genetic determinants of endophytism in the Arabidopsis root mycobiome.</title>
        <authorList>
            <person name="Mesny F."/>
            <person name="Miyauchi S."/>
            <person name="Thiergart T."/>
            <person name="Pickel B."/>
            <person name="Atanasova L."/>
            <person name="Karlsson M."/>
            <person name="Huettel B."/>
            <person name="Barry K.W."/>
            <person name="Haridas S."/>
            <person name="Chen C."/>
            <person name="Bauer D."/>
            <person name="Andreopoulos W."/>
            <person name="Pangilinan J."/>
            <person name="LaButti K."/>
            <person name="Riley R."/>
            <person name="Lipzen A."/>
            <person name="Clum A."/>
            <person name="Drula E."/>
            <person name="Henrissat B."/>
            <person name="Kohler A."/>
            <person name="Grigoriev I.V."/>
            <person name="Martin F.M."/>
            <person name="Hacquard S."/>
        </authorList>
    </citation>
    <scope>NUCLEOTIDE SEQUENCE</scope>
    <source>
        <strain evidence="2">MPI-SDFR-AT-0073</strain>
    </source>
</reference>
<name>A0A9P8RQW4_9PEZI</name>
<dbReference type="AlphaFoldDB" id="A0A9P8RQW4"/>
<dbReference type="PANTHER" id="PTHR33112:SF16">
    <property type="entry name" value="HETEROKARYON INCOMPATIBILITY DOMAIN-CONTAINING PROTEIN"/>
    <property type="match status" value="1"/>
</dbReference>
<organism evidence="2 3">
    <name type="scientific">Truncatella angustata</name>
    <dbReference type="NCBI Taxonomy" id="152316"/>
    <lineage>
        <taxon>Eukaryota</taxon>
        <taxon>Fungi</taxon>
        <taxon>Dikarya</taxon>
        <taxon>Ascomycota</taxon>
        <taxon>Pezizomycotina</taxon>
        <taxon>Sordariomycetes</taxon>
        <taxon>Xylariomycetidae</taxon>
        <taxon>Amphisphaeriales</taxon>
        <taxon>Sporocadaceae</taxon>
        <taxon>Truncatella</taxon>
    </lineage>
</organism>
<evidence type="ECO:0000313" key="3">
    <source>
        <dbReference type="Proteomes" id="UP000758603"/>
    </source>
</evidence>
<accession>A0A9P8RQW4</accession>
<sequence>MHSHLDAISETVHYLQERKFALEADGSVTRQTFTIARPHHCQHCGHNVLSGPLDSYMLPQVRGARQAPMHHEEHVLRHGMRGAIEAAQDGCAFYQWILDELLVQYATGSNGNERLEDLCEATFRLVSRYCYGRANQLSIQVEVSTTRVVDVRPGIFACAEDDDPAAFDIRTRPMDLNVASSHSVALAQDCLRRCIKEHPECRDPVYNDTDSEMRHLHLPTRLLNISLDDENVLKVHLSEMPGLTEKERQGVAKAGFATLSYCWGGPQEHRLVEESRTALQAGQNVSVFPKTIQDAIKFTHLVGLRYLWVDALCILQDNENDKAIEISRMSSYYGANAVTILAASSAAATEGFLKHREDSGLHDVGPFRLPYQTSSGATGSVLLYHEVNPGSEPTTSRGWTLQETMLSHRLLIFSSRQLFWRCHRTGVGCGGSLHDFDYRAVNNTDVFNATSPMQSSSWDEWKNIVEGYSRRSLSVSSDKLPAISAVAKQFVLTSSKHFRRPITYYAGLLHDTEQPDVFRKQLLWATTDPSTSGRCWPGYGTWHVRAPSWSWACMDGNLLHVPLGKMFFHNPSDVMSNILDISVQLCHKSLPYGMVRGGSLEVKGSIITLIGTNRCSRNLRSFIKFEEVQAWSPNERTLSIALDTQADRADFSDVHEAQSMQCIQLLVTHTCRRRALGLVIKQLHSAEQNVKTEFMRIGVFAMKVRYVSDEDQTDGERRANEEFFDHEDIQTTCIL</sequence>
<dbReference type="GeneID" id="70136924"/>
<dbReference type="RefSeq" id="XP_045954360.1">
    <property type="nucleotide sequence ID" value="XM_046108033.1"/>
</dbReference>
<dbReference type="OrthoDB" id="5125733at2759"/>
<dbReference type="Proteomes" id="UP000758603">
    <property type="component" value="Unassembled WGS sequence"/>
</dbReference>
<evidence type="ECO:0000313" key="2">
    <source>
        <dbReference type="EMBL" id="KAH6647848.1"/>
    </source>
</evidence>
<proteinExistence type="predicted"/>
<feature type="domain" description="Heterokaryon incompatibility" evidence="1">
    <location>
        <begin position="256"/>
        <end position="403"/>
    </location>
</feature>
<dbReference type="EMBL" id="JAGPXC010000008">
    <property type="protein sequence ID" value="KAH6647848.1"/>
    <property type="molecule type" value="Genomic_DNA"/>
</dbReference>
<protein>
    <submittedName>
        <fullName evidence="2">Heterokaryon incompatibility protein-domain-containing protein</fullName>
    </submittedName>
</protein>
<evidence type="ECO:0000259" key="1">
    <source>
        <dbReference type="Pfam" id="PF06985"/>
    </source>
</evidence>